<comment type="caution">
    <text evidence="6">The sequence shown here is derived from an EMBL/GenBank/DDBJ whole genome shotgun (WGS) entry which is preliminary data.</text>
</comment>
<accession>A0A2A5SXL4</accession>
<dbReference type="PANTHER" id="PTHR30346">
    <property type="entry name" value="TRANSCRIPTIONAL DUAL REGULATOR HCAR-RELATED"/>
    <property type="match status" value="1"/>
</dbReference>
<evidence type="ECO:0000256" key="3">
    <source>
        <dbReference type="ARBA" id="ARBA00023125"/>
    </source>
</evidence>
<dbReference type="PROSITE" id="PS50931">
    <property type="entry name" value="HTH_LYSR"/>
    <property type="match status" value="1"/>
</dbReference>
<evidence type="ECO:0000259" key="5">
    <source>
        <dbReference type="PROSITE" id="PS50931"/>
    </source>
</evidence>
<dbReference type="GO" id="GO:0032993">
    <property type="term" value="C:protein-DNA complex"/>
    <property type="evidence" value="ECO:0007669"/>
    <property type="project" value="TreeGrafter"/>
</dbReference>
<keyword evidence="2" id="KW-0805">Transcription regulation</keyword>
<evidence type="ECO:0000256" key="1">
    <source>
        <dbReference type="ARBA" id="ARBA00009437"/>
    </source>
</evidence>
<dbReference type="GO" id="GO:0003677">
    <property type="term" value="F:DNA binding"/>
    <property type="evidence" value="ECO:0007669"/>
    <property type="project" value="UniProtKB-KW"/>
</dbReference>
<dbReference type="FunFam" id="1.10.10.10:FF:000001">
    <property type="entry name" value="LysR family transcriptional regulator"/>
    <property type="match status" value="1"/>
</dbReference>
<reference evidence="6 7" key="1">
    <citation type="submission" date="2014-12" db="EMBL/GenBank/DDBJ databases">
        <title>Draft genome sequences of 10 type strains of Lactococcus.</title>
        <authorList>
            <person name="Sun Z."/>
            <person name="Zhong Z."/>
            <person name="Liu W."/>
            <person name="Zhang W."/>
            <person name="Zhang H."/>
        </authorList>
    </citation>
    <scope>NUCLEOTIDE SEQUENCE [LARGE SCALE GENOMIC DNA]</scope>
    <source>
        <strain evidence="6 7">DSM 21502</strain>
    </source>
</reference>
<dbReference type="InterPro" id="IPR036388">
    <property type="entry name" value="WH-like_DNA-bd_sf"/>
</dbReference>
<dbReference type="GO" id="GO:0003700">
    <property type="term" value="F:DNA-binding transcription factor activity"/>
    <property type="evidence" value="ECO:0007669"/>
    <property type="project" value="InterPro"/>
</dbReference>
<dbReference type="PRINTS" id="PR00039">
    <property type="entry name" value="HTHLYSR"/>
</dbReference>
<evidence type="ECO:0000256" key="4">
    <source>
        <dbReference type="ARBA" id="ARBA00023163"/>
    </source>
</evidence>
<sequence>MTISLQQLKYFIEVAKIGSINQAAEILYITQPSLSKSIKDIEIEVGFPLLQRSSKGISLTAEGTEFLGYARQVVEQSDLLEARWLDKKPSRKLCAISTQHYAFAVNAFVNMVKKTESQGIDEYEYTLREARTYKIIEDVKALRSELGILYKNSYNANVIDKILKENRLTFHSLFLAEPHIFVSSTNPLADRQFVSLEDLEKFPRLSYEQGEHNSFYFSEEILSTVYAKKDIKVGDRATIFNLMIGLNGYTISTGIVSQDLNGDNIVAIPLAVDDNIEIGWISLNDFQLTRQAELYIKELEEIVHPFDIRESKKNSDD</sequence>
<dbReference type="EMBL" id="JXKC01000001">
    <property type="protein sequence ID" value="PCS20680.1"/>
    <property type="molecule type" value="Genomic_DNA"/>
</dbReference>
<feature type="domain" description="HTH lysR-type" evidence="5">
    <location>
        <begin position="3"/>
        <end position="60"/>
    </location>
</feature>
<organism evidence="6 7">
    <name type="scientific">Lactococcus cremoris subsp. tructae</name>
    <dbReference type="NCBI Taxonomy" id="542833"/>
    <lineage>
        <taxon>Bacteria</taxon>
        <taxon>Bacillati</taxon>
        <taxon>Bacillota</taxon>
        <taxon>Bacilli</taxon>
        <taxon>Lactobacillales</taxon>
        <taxon>Streptococcaceae</taxon>
        <taxon>Lactococcus</taxon>
    </lineage>
</organism>
<dbReference type="Gene3D" id="1.10.10.10">
    <property type="entry name" value="Winged helix-like DNA-binding domain superfamily/Winged helix DNA-binding domain"/>
    <property type="match status" value="1"/>
</dbReference>
<comment type="similarity">
    <text evidence="1">Belongs to the LysR transcriptional regulatory family.</text>
</comment>
<protein>
    <submittedName>
        <fullName evidence="6">HTH-type transcriptional regulator cmhR</fullName>
    </submittedName>
</protein>
<name>A0A2A5SXL4_LACLC</name>
<keyword evidence="3" id="KW-0238">DNA-binding</keyword>
<dbReference type="SUPFAM" id="SSF46785">
    <property type="entry name" value="Winged helix' DNA-binding domain"/>
    <property type="match status" value="1"/>
</dbReference>
<dbReference type="RefSeq" id="WP_096815758.1">
    <property type="nucleotide sequence ID" value="NZ_JXKC01000001.1"/>
</dbReference>
<evidence type="ECO:0000313" key="6">
    <source>
        <dbReference type="EMBL" id="PCS20680.1"/>
    </source>
</evidence>
<dbReference type="AlphaFoldDB" id="A0A2A5SXL4"/>
<proteinExistence type="inferred from homology"/>
<evidence type="ECO:0000256" key="2">
    <source>
        <dbReference type="ARBA" id="ARBA00023015"/>
    </source>
</evidence>
<dbReference type="Pfam" id="PF00126">
    <property type="entry name" value="HTH_1"/>
    <property type="match status" value="1"/>
</dbReference>
<dbReference type="InterPro" id="IPR000847">
    <property type="entry name" value="LysR_HTH_N"/>
</dbReference>
<keyword evidence="4" id="KW-0804">Transcription</keyword>
<gene>
    <name evidence="6" type="ORF">RU92_GL000328</name>
</gene>
<dbReference type="PANTHER" id="PTHR30346:SF0">
    <property type="entry name" value="HCA OPERON TRANSCRIPTIONAL ACTIVATOR HCAR"/>
    <property type="match status" value="1"/>
</dbReference>
<dbReference type="Proteomes" id="UP000218711">
    <property type="component" value="Unassembled WGS sequence"/>
</dbReference>
<dbReference type="Gene3D" id="3.40.190.10">
    <property type="entry name" value="Periplasmic binding protein-like II"/>
    <property type="match status" value="2"/>
</dbReference>
<evidence type="ECO:0000313" key="7">
    <source>
        <dbReference type="Proteomes" id="UP000218711"/>
    </source>
</evidence>
<dbReference type="SUPFAM" id="SSF53850">
    <property type="entry name" value="Periplasmic binding protein-like II"/>
    <property type="match status" value="1"/>
</dbReference>
<dbReference type="InterPro" id="IPR036390">
    <property type="entry name" value="WH_DNA-bd_sf"/>
</dbReference>